<sequence>MAGMENKMICRKRKIIFVHIPKCGGTSVEDCIWTGDKSKRTEQDLWMGVKYPFWKPTRNKYQTGGLQHLTAQQIRQEIGHDLFCGCFRFAVVREPLARIVSQYKYMKRRHDLRKLIKMNENDSFSHYLDLISKKSHVQWKPQADFILDRDGSMLVDRVYRLEDISTDMSDLSRNVGLDFERLPKHNTTADMEPPVITNADREEVAMMFRKDYEILDYAVSDMLATTK</sequence>
<dbReference type="InterPro" id="IPR005331">
    <property type="entry name" value="Sulfotransferase"/>
</dbReference>
<dbReference type="AlphaFoldDB" id="A0A8T4ICC7"/>
<dbReference type="Proteomes" id="UP000676996">
    <property type="component" value="Unassembled WGS sequence"/>
</dbReference>
<dbReference type="RefSeq" id="WP_284053362.1">
    <property type="nucleotide sequence ID" value="NZ_JAGRQC010000001.1"/>
</dbReference>
<dbReference type="EMBL" id="JAGRQC010000001">
    <property type="protein sequence ID" value="MBR0552113.1"/>
    <property type="molecule type" value="Genomic_DNA"/>
</dbReference>
<evidence type="ECO:0000313" key="2">
    <source>
        <dbReference type="Proteomes" id="UP000676996"/>
    </source>
</evidence>
<dbReference type="Gene3D" id="3.40.50.300">
    <property type="entry name" value="P-loop containing nucleotide triphosphate hydrolases"/>
    <property type="match status" value="1"/>
</dbReference>
<comment type="caution">
    <text evidence="1">The sequence shown here is derived from an EMBL/GenBank/DDBJ whole genome shotgun (WGS) entry which is preliminary data.</text>
</comment>
<gene>
    <name evidence="1" type="ORF">J7S20_06325</name>
</gene>
<dbReference type="GO" id="GO:0008146">
    <property type="term" value="F:sulfotransferase activity"/>
    <property type="evidence" value="ECO:0007669"/>
    <property type="project" value="InterPro"/>
</dbReference>
<name>A0A8T4ICC7_9SPHN</name>
<dbReference type="GO" id="GO:0016020">
    <property type="term" value="C:membrane"/>
    <property type="evidence" value="ECO:0007669"/>
    <property type="project" value="InterPro"/>
</dbReference>
<dbReference type="Pfam" id="PF03567">
    <property type="entry name" value="Sulfotransfer_2"/>
    <property type="match status" value="1"/>
</dbReference>
<protein>
    <submittedName>
        <fullName evidence="1">Sulfotransferase family 2 domain-containing protein</fullName>
    </submittedName>
</protein>
<proteinExistence type="predicted"/>
<dbReference type="InterPro" id="IPR027417">
    <property type="entry name" value="P-loop_NTPase"/>
</dbReference>
<evidence type="ECO:0000313" key="1">
    <source>
        <dbReference type="EMBL" id="MBR0552113.1"/>
    </source>
</evidence>
<organism evidence="1 2">
    <name type="scientific">Stakelama marina</name>
    <dbReference type="NCBI Taxonomy" id="2826939"/>
    <lineage>
        <taxon>Bacteria</taxon>
        <taxon>Pseudomonadati</taxon>
        <taxon>Pseudomonadota</taxon>
        <taxon>Alphaproteobacteria</taxon>
        <taxon>Sphingomonadales</taxon>
        <taxon>Sphingomonadaceae</taxon>
        <taxon>Stakelama</taxon>
    </lineage>
</organism>
<keyword evidence="2" id="KW-1185">Reference proteome</keyword>
<dbReference type="SUPFAM" id="SSF52540">
    <property type="entry name" value="P-loop containing nucleoside triphosphate hydrolases"/>
    <property type="match status" value="1"/>
</dbReference>
<accession>A0A8T4ICC7</accession>
<reference evidence="1" key="1">
    <citation type="submission" date="2021-04" db="EMBL/GenBank/DDBJ databases">
        <title>Ouciella asimina sp. nov., isolated from the surface seawater in the hydrothermal field of Okinawa Trough.</title>
        <authorList>
            <person name="Shuang W."/>
        </authorList>
    </citation>
    <scope>NUCLEOTIDE SEQUENCE</scope>
    <source>
        <strain evidence="1">LXI357</strain>
    </source>
</reference>